<evidence type="ECO:0000313" key="3">
    <source>
        <dbReference type="Proteomes" id="UP000551709"/>
    </source>
</evidence>
<feature type="compositionally biased region" description="Polar residues" evidence="1">
    <location>
        <begin position="46"/>
        <end position="57"/>
    </location>
</feature>
<reference evidence="2" key="2">
    <citation type="submission" date="2022-04" db="EMBL/GenBank/DDBJ databases">
        <authorList>
            <person name="Bromfield E.S.P."/>
            <person name="Cloutier S."/>
        </authorList>
    </citation>
    <scope>NUCLEOTIDE SEQUENCE</scope>
    <source>
        <strain evidence="2">1S5</strain>
    </source>
</reference>
<feature type="region of interest" description="Disordered" evidence="1">
    <location>
        <begin position="28"/>
        <end position="57"/>
    </location>
</feature>
<dbReference type="Proteomes" id="UP000551709">
    <property type="component" value="Chromosome"/>
</dbReference>
<evidence type="ECO:0000256" key="1">
    <source>
        <dbReference type="SAM" id="MobiDB-lite"/>
    </source>
</evidence>
<sequence>MPPLPSWSERLAEAAASKRERTKLLVDRLRNRATTETAQKAVPALSEQSVEPPSGSSILKDRDFTVATVEPNEDLTHFIDLLDEVVSSDERVHVALLWPHIPPRAILPWMLREVSRGRIEQPVRTLLLNMGRPALQAVADIGARTEKLHARGLFRSGVVGANVPGAISADALFYMFLGDRQTKIESVPLVSIVPHTVALNDGIYWRDFDEKTLKGFKRLYPSGRLDSVRGYLDLLGSAARSPAFAFLLPSHFPDLDRERALRSLPGSIDLAVIDMTTHALRGRDASALIRIFVSELSETLRQPPKRVLILADCPLRYSFIRRSLRTYRGAGALGSRTEGHRLVWATRGRGFEAPSVREAATQPTVETIGSKECVIATRLWKHAKQLDEGNPLASMLEQGAIALKGMALTASGADAILAPYTDVHDVYHRVKRERHSFEPHYNKAMASVADGNAGPWRDAMQADLAEGLVLAGALRAETPLMRYLKRVLTEIDPGNDVIVVLRHPEDAQQASDRLLDFLTAPGSFEAGVPELRVTTLGHYTSEVQRKKPTVVIWAASADIGARSYIGDAYCPSQFRLVVAGHDALTLSRVLEAAVAGEYALYAERVGLLRKALPWVAKEYGGLSVAHGLDSDRSRIALPFVGHGFLVLDGYGKIAAGPGSQFYVLDPASHRLAPKEARSIDIGDAVFVMPDVIREEIEAALREKDDKGRTLEQALVDQYKATVKKGIETLTAQFGVKGLTARVHDMLFEQNPGLPSISKPAVEYWLRAAERSEVDTPHAAINPLHIEAFLRLMGAGVLARSLTDAVRIVRTDLRRDGHTSRGLFDRLLLDEDSVIQGPLSSFAKLQGVRRAAMESVFPVLEKHLDNANSASANEPIFQMAAR</sequence>
<accession>A0A8T5V761</accession>
<dbReference type="AlphaFoldDB" id="A0A8T5V761"/>
<proteinExistence type="predicted"/>
<protein>
    <submittedName>
        <fullName evidence="2">Uncharacterized protein</fullName>
    </submittedName>
</protein>
<dbReference type="EMBL" id="CP096255">
    <property type="protein sequence ID" value="UPT87861.1"/>
    <property type="molecule type" value="Genomic_DNA"/>
</dbReference>
<evidence type="ECO:0000313" key="2">
    <source>
        <dbReference type="EMBL" id="UPT87861.1"/>
    </source>
</evidence>
<reference evidence="2" key="1">
    <citation type="journal article" date="2017" name="Syst. Appl. Microbiol.">
        <title>Soybeans inoculated with root zone soils of Canadian native legumes harbour diverse and novel Bradyrhizobium spp. that possess agricultural potential.</title>
        <authorList>
            <person name="Bromfield E.S.P."/>
            <person name="Cloutier S."/>
            <person name="Tambong J.T."/>
            <person name="Tran Thi T.V."/>
        </authorList>
    </citation>
    <scope>NUCLEOTIDE SEQUENCE</scope>
    <source>
        <strain evidence="2">1S5</strain>
    </source>
</reference>
<organism evidence="2 3">
    <name type="scientific">Bradyrhizobium barranii subsp. apii</name>
    <dbReference type="NCBI Taxonomy" id="2819348"/>
    <lineage>
        <taxon>Bacteria</taxon>
        <taxon>Pseudomonadati</taxon>
        <taxon>Pseudomonadota</taxon>
        <taxon>Alphaproteobacteria</taxon>
        <taxon>Hyphomicrobiales</taxon>
        <taxon>Nitrobacteraceae</taxon>
        <taxon>Bradyrhizobium</taxon>
        <taxon>Bradyrhizobium barranii</taxon>
    </lineage>
</organism>
<gene>
    <name evidence="2" type="ORF">HAP41_0000001480</name>
</gene>
<dbReference type="RefSeq" id="WP_166063075.1">
    <property type="nucleotide sequence ID" value="NZ_CP096255.1"/>
</dbReference>
<name>A0A8T5V761_9BRAD</name>